<dbReference type="AlphaFoldDB" id="A0A2M7D5Y2"/>
<organism evidence="2 3">
    <name type="scientific">Candidatus Portnoybacteria bacterium CG02_land_8_20_14_3_00_45_8</name>
    <dbReference type="NCBI Taxonomy" id="1974807"/>
    <lineage>
        <taxon>Bacteria</taxon>
        <taxon>Candidatus Portnoyibacteriota</taxon>
    </lineage>
</organism>
<dbReference type="GO" id="GO:0006508">
    <property type="term" value="P:proteolysis"/>
    <property type="evidence" value="ECO:0007669"/>
    <property type="project" value="InterPro"/>
</dbReference>
<evidence type="ECO:0000313" key="3">
    <source>
        <dbReference type="Proteomes" id="UP000229247"/>
    </source>
</evidence>
<dbReference type="EMBL" id="PEUE01000050">
    <property type="protein sequence ID" value="PIV38427.1"/>
    <property type="molecule type" value="Genomic_DNA"/>
</dbReference>
<dbReference type="GO" id="GO:0051301">
    <property type="term" value="P:cell division"/>
    <property type="evidence" value="ECO:0007669"/>
    <property type="project" value="UniProtKB-KW"/>
</dbReference>
<dbReference type="InterPro" id="IPR000642">
    <property type="entry name" value="Peptidase_M41"/>
</dbReference>
<keyword evidence="2" id="KW-0132">Cell division</keyword>
<dbReference type="Gene3D" id="1.20.58.760">
    <property type="entry name" value="Peptidase M41"/>
    <property type="match status" value="1"/>
</dbReference>
<evidence type="ECO:0000259" key="1">
    <source>
        <dbReference type="Pfam" id="PF01434"/>
    </source>
</evidence>
<dbReference type="InterPro" id="IPR037219">
    <property type="entry name" value="Peptidase_M41-like"/>
</dbReference>
<protein>
    <submittedName>
        <fullName evidence="2">Cell division protein FtsH</fullName>
    </submittedName>
</protein>
<dbReference type="GO" id="GO:0005524">
    <property type="term" value="F:ATP binding"/>
    <property type="evidence" value="ECO:0007669"/>
    <property type="project" value="InterPro"/>
</dbReference>
<name>A0A2M7D5Y2_9BACT</name>
<dbReference type="PANTHER" id="PTHR23076:SF97">
    <property type="entry name" value="ATP-DEPENDENT ZINC METALLOPROTEASE YME1L1"/>
    <property type="match status" value="1"/>
</dbReference>
<dbReference type="SUPFAM" id="SSF140990">
    <property type="entry name" value="FtsH protease domain-like"/>
    <property type="match status" value="1"/>
</dbReference>
<dbReference type="Pfam" id="PF01434">
    <property type="entry name" value="Peptidase_M41"/>
    <property type="match status" value="1"/>
</dbReference>
<dbReference type="PANTHER" id="PTHR23076">
    <property type="entry name" value="METALLOPROTEASE M41 FTSH"/>
    <property type="match status" value="1"/>
</dbReference>
<proteinExistence type="predicted"/>
<feature type="non-terminal residue" evidence="2">
    <location>
        <position position="1"/>
    </location>
</feature>
<dbReference type="GO" id="GO:0004176">
    <property type="term" value="F:ATP-dependent peptidase activity"/>
    <property type="evidence" value="ECO:0007669"/>
    <property type="project" value="InterPro"/>
</dbReference>
<feature type="domain" description="Peptidase M41" evidence="1">
    <location>
        <begin position="2"/>
        <end position="95"/>
    </location>
</feature>
<dbReference type="GO" id="GO:0005886">
    <property type="term" value="C:plasma membrane"/>
    <property type="evidence" value="ECO:0007669"/>
    <property type="project" value="TreeGrafter"/>
</dbReference>
<comment type="caution">
    <text evidence="2">The sequence shown here is derived from an EMBL/GenBank/DDBJ whole genome shotgun (WGS) entry which is preliminary data.</text>
</comment>
<dbReference type="GO" id="GO:0004222">
    <property type="term" value="F:metalloendopeptidase activity"/>
    <property type="evidence" value="ECO:0007669"/>
    <property type="project" value="InterPro"/>
</dbReference>
<sequence>DLARRLVMRYGMSEKLGPRTFGETEDLIFLGREISTEKNYSEKIAQEIDKEVHDFIDRAAKTAQKILIERRALLNKITDRLIEKETIEKEEFEELIKNG</sequence>
<dbReference type="GO" id="GO:0030163">
    <property type="term" value="P:protein catabolic process"/>
    <property type="evidence" value="ECO:0007669"/>
    <property type="project" value="TreeGrafter"/>
</dbReference>
<reference evidence="3" key="1">
    <citation type="submission" date="2017-09" db="EMBL/GenBank/DDBJ databases">
        <title>Depth-based differentiation of microbial function through sediment-hosted aquifers and enrichment of novel symbionts in the deep terrestrial subsurface.</title>
        <authorList>
            <person name="Probst A.J."/>
            <person name="Ladd B."/>
            <person name="Jarett J.K."/>
            <person name="Geller-Mcgrath D.E."/>
            <person name="Sieber C.M.K."/>
            <person name="Emerson J.B."/>
            <person name="Anantharaman K."/>
            <person name="Thomas B.C."/>
            <person name="Malmstrom R."/>
            <person name="Stieglmeier M."/>
            <person name="Klingl A."/>
            <person name="Woyke T."/>
            <person name="Ryan C.M."/>
            <person name="Banfield J.F."/>
        </authorList>
    </citation>
    <scope>NUCLEOTIDE SEQUENCE [LARGE SCALE GENOMIC DNA]</scope>
</reference>
<dbReference type="Proteomes" id="UP000229247">
    <property type="component" value="Unassembled WGS sequence"/>
</dbReference>
<gene>
    <name evidence="2" type="ORF">COS30_02100</name>
</gene>
<accession>A0A2M7D5Y2</accession>
<keyword evidence="2" id="KW-0131">Cell cycle</keyword>
<evidence type="ECO:0000313" key="2">
    <source>
        <dbReference type="EMBL" id="PIV38427.1"/>
    </source>
</evidence>